<dbReference type="Pfam" id="PF13515">
    <property type="entry name" value="FUSC_2"/>
    <property type="match status" value="2"/>
</dbReference>
<feature type="transmembrane region" description="Helical" evidence="5">
    <location>
        <begin position="185"/>
        <end position="205"/>
    </location>
</feature>
<dbReference type="EMBL" id="CP022132">
    <property type="protein sequence ID" value="ASG67186.1"/>
    <property type="molecule type" value="Genomic_DNA"/>
</dbReference>
<proteinExistence type="predicted"/>
<keyword evidence="2 5" id="KW-0812">Transmembrane</keyword>
<sequence>MRMFGLSKELFYIEYSSVKLKVSIIATITSLISLFICFSFHITEPFFTFPAVFAIVSPNLNVILYKAPRRLLGTIVGSIVSICVVLTFSDYPFLSLIIVLILALITSYLSKITSESYLGLFLSLHILFIGSVIVFDPSIGFKVAENRLIANIIGIACTCVVFSFIYRLPKGAEVSSVKLPKKDAILYASVIIISTVIAITIWEVLKVPGGSLNMIISIITISGINNNSSLLKGKQRFIGCLFGICAAILTIALSSISIVFFFISFFCFATIFSYYNLSHSNHSYAGIQAIMGLCIMCFPDYSMEVSVSEGFDRVLGILLGVVIVNLVFKSLNYIFMNDKSKL</sequence>
<comment type="subcellular location">
    <subcellularLocation>
        <location evidence="1">Membrane</location>
        <topology evidence="1">Multi-pass membrane protein</topology>
    </subcellularLocation>
</comment>
<evidence type="ECO:0000256" key="3">
    <source>
        <dbReference type="ARBA" id="ARBA00022989"/>
    </source>
</evidence>
<protein>
    <recommendedName>
        <fullName evidence="6">Integral membrane bound transporter domain-containing protein</fullName>
    </recommendedName>
</protein>
<feature type="transmembrane region" description="Helical" evidence="5">
    <location>
        <begin position="117"/>
        <end position="135"/>
    </location>
</feature>
<dbReference type="InterPro" id="IPR049453">
    <property type="entry name" value="Memb_transporter_dom"/>
</dbReference>
<keyword evidence="4 5" id="KW-0472">Membrane</keyword>
<feature type="domain" description="Integral membrane bound transporter" evidence="6">
    <location>
        <begin position="33"/>
        <end position="161"/>
    </location>
</feature>
<feature type="transmembrane region" description="Helical" evidence="5">
    <location>
        <begin position="47"/>
        <end position="64"/>
    </location>
</feature>
<organism evidence="7 8">
    <name type="scientific">Francisella halioticida</name>
    <dbReference type="NCBI Taxonomy" id="549298"/>
    <lineage>
        <taxon>Bacteria</taxon>
        <taxon>Pseudomonadati</taxon>
        <taxon>Pseudomonadota</taxon>
        <taxon>Gammaproteobacteria</taxon>
        <taxon>Thiotrichales</taxon>
        <taxon>Francisellaceae</taxon>
        <taxon>Francisella</taxon>
    </lineage>
</organism>
<gene>
    <name evidence="7" type="ORF">CDV26_01205</name>
</gene>
<evidence type="ECO:0000256" key="4">
    <source>
        <dbReference type="ARBA" id="ARBA00023136"/>
    </source>
</evidence>
<feature type="domain" description="Integral membrane bound transporter" evidence="6">
    <location>
        <begin position="197"/>
        <end position="325"/>
    </location>
</feature>
<dbReference type="Proteomes" id="UP000249910">
    <property type="component" value="Chromosome"/>
</dbReference>
<feature type="transmembrane region" description="Helical" evidence="5">
    <location>
        <begin position="211"/>
        <end position="228"/>
    </location>
</feature>
<reference evidence="7 8" key="1">
    <citation type="submission" date="2017-06" db="EMBL/GenBank/DDBJ databases">
        <title>Complete genome of Francisella halioticida.</title>
        <authorList>
            <person name="Sjodin A."/>
        </authorList>
    </citation>
    <scope>NUCLEOTIDE SEQUENCE [LARGE SCALE GENOMIC DNA]</scope>
    <source>
        <strain evidence="7 8">DSM 23729</strain>
    </source>
</reference>
<keyword evidence="3 5" id="KW-1133">Transmembrane helix</keyword>
<name>A0ABN5ATE5_9GAMM</name>
<feature type="transmembrane region" description="Helical" evidence="5">
    <location>
        <begin position="20"/>
        <end position="41"/>
    </location>
</feature>
<accession>A0ABN5ATE5</accession>
<evidence type="ECO:0000259" key="6">
    <source>
        <dbReference type="Pfam" id="PF13515"/>
    </source>
</evidence>
<feature type="transmembrane region" description="Helical" evidence="5">
    <location>
        <begin position="240"/>
        <end position="272"/>
    </location>
</feature>
<feature type="transmembrane region" description="Helical" evidence="5">
    <location>
        <begin position="147"/>
        <end position="165"/>
    </location>
</feature>
<evidence type="ECO:0000256" key="1">
    <source>
        <dbReference type="ARBA" id="ARBA00004141"/>
    </source>
</evidence>
<keyword evidence="8" id="KW-1185">Reference proteome</keyword>
<feature type="transmembrane region" description="Helical" evidence="5">
    <location>
        <begin position="94"/>
        <end position="110"/>
    </location>
</feature>
<evidence type="ECO:0000313" key="7">
    <source>
        <dbReference type="EMBL" id="ASG67186.1"/>
    </source>
</evidence>
<evidence type="ECO:0000256" key="2">
    <source>
        <dbReference type="ARBA" id="ARBA00022692"/>
    </source>
</evidence>
<evidence type="ECO:0000256" key="5">
    <source>
        <dbReference type="SAM" id="Phobius"/>
    </source>
</evidence>
<feature type="transmembrane region" description="Helical" evidence="5">
    <location>
        <begin position="71"/>
        <end position="88"/>
    </location>
</feature>
<feature type="transmembrane region" description="Helical" evidence="5">
    <location>
        <begin position="314"/>
        <end position="335"/>
    </location>
</feature>
<evidence type="ECO:0000313" key="8">
    <source>
        <dbReference type="Proteomes" id="UP000249910"/>
    </source>
</evidence>